<accession>A0A8J2YZV7</accession>
<gene>
    <name evidence="3" type="ORF">GCM10011611_62790</name>
</gene>
<dbReference type="InterPro" id="IPR006597">
    <property type="entry name" value="Sel1-like"/>
</dbReference>
<feature type="region of interest" description="Disordered" evidence="1">
    <location>
        <begin position="121"/>
        <end position="141"/>
    </location>
</feature>
<evidence type="ECO:0000256" key="2">
    <source>
        <dbReference type="SAM" id="SignalP"/>
    </source>
</evidence>
<dbReference type="RefSeq" id="WP_189052156.1">
    <property type="nucleotide sequence ID" value="NZ_BMJQ01000026.1"/>
</dbReference>
<reference evidence="3" key="2">
    <citation type="submission" date="2020-09" db="EMBL/GenBank/DDBJ databases">
        <authorList>
            <person name="Sun Q."/>
            <person name="Zhou Y."/>
        </authorList>
    </citation>
    <scope>NUCLEOTIDE SEQUENCE</scope>
    <source>
        <strain evidence="3">CGMCC 1.15725</strain>
    </source>
</reference>
<evidence type="ECO:0000313" key="3">
    <source>
        <dbReference type="EMBL" id="GGF47806.1"/>
    </source>
</evidence>
<reference evidence="3" key="1">
    <citation type="journal article" date="2014" name="Int. J. Syst. Evol. Microbiol.">
        <title>Complete genome sequence of Corynebacterium casei LMG S-19264T (=DSM 44701T), isolated from a smear-ripened cheese.</title>
        <authorList>
            <consortium name="US DOE Joint Genome Institute (JGI-PGF)"/>
            <person name="Walter F."/>
            <person name="Albersmeier A."/>
            <person name="Kalinowski J."/>
            <person name="Ruckert C."/>
        </authorList>
    </citation>
    <scope>NUCLEOTIDE SEQUENCE</scope>
    <source>
        <strain evidence="3">CGMCC 1.15725</strain>
    </source>
</reference>
<comment type="caution">
    <text evidence="3">The sequence shown here is derived from an EMBL/GenBank/DDBJ whole genome shotgun (WGS) entry which is preliminary data.</text>
</comment>
<name>A0A8J2YZV7_9PROT</name>
<evidence type="ECO:0008006" key="5">
    <source>
        <dbReference type="Google" id="ProtNLM"/>
    </source>
</evidence>
<feature type="signal peptide" evidence="2">
    <location>
        <begin position="1"/>
        <end position="18"/>
    </location>
</feature>
<dbReference type="Gene3D" id="1.25.40.10">
    <property type="entry name" value="Tetratricopeptide repeat domain"/>
    <property type="match status" value="2"/>
</dbReference>
<evidence type="ECO:0000313" key="4">
    <source>
        <dbReference type="Proteomes" id="UP000646365"/>
    </source>
</evidence>
<dbReference type="InterPro" id="IPR050767">
    <property type="entry name" value="Sel1_AlgK"/>
</dbReference>
<proteinExistence type="predicted"/>
<dbReference type="PROSITE" id="PS51257">
    <property type="entry name" value="PROKAR_LIPOPROTEIN"/>
    <property type="match status" value="1"/>
</dbReference>
<dbReference type="PANTHER" id="PTHR11102">
    <property type="entry name" value="SEL-1-LIKE PROTEIN"/>
    <property type="match status" value="1"/>
</dbReference>
<sequence>MRRLAVCFAFVSLLGACATPSQPVAPAQEDHSGEVKGLLAQDNIDPLTAYLDQYADDAGRASAVAEVRTERDKRCAAVAKLYDGREKTPANAARLRTAYRHSCPAVVEVFQRQVAKAVRNTPAAAAPAPESAPPPADAPGPAAAIAPSGAIAGQLLDNCYLLVRIENYQEALDACAKPAELGDAKAEDGMAVSFRALRKYPDALVWARRAAAQNLPDGEYQLGDLLHRGAGTARDDAEALRYFQKAGQEGVAEAQYAAGSMVARGEGTARDDAQARAWYALAADQGFARAELSLGEIYATGTGVAPDAEQARIWLTKAAGQGLAQAQRELGELYMGGRGIPADDYQAYVWFSLAALNGDAAAAAPRDVAAARLTSEQIDQAQHQIRRTMEDKR</sequence>
<dbReference type="PANTHER" id="PTHR11102:SF160">
    <property type="entry name" value="ERAD-ASSOCIATED E3 UBIQUITIN-PROTEIN LIGASE COMPONENT HRD3"/>
    <property type="match status" value="1"/>
</dbReference>
<dbReference type="InterPro" id="IPR011990">
    <property type="entry name" value="TPR-like_helical_dom_sf"/>
</dbReference>
<keyword evidence="2" id="KW-0732">Signal</keyword>
<dbReference type="EMBL" id="BMJQ01000026">
    <property type="protein sequence ID" value="GGF47806.1"/>
    <property type="molecule type" value="Genomic_DNA"/>
</dbReference>
<dbReference type="SMART" id="SM00671">
    <property type="entry name" value="SEL1"/>
    <property type="match status" value="4"/>
</dbReference>
<organism evidence="3 4">
    <name type="scientific">Aliidongia dinghuensis</name>
    <dbReference type="NCBI Taxonomy" id="1867774"/>
    <lineage>
        <taxon>Bacteria</taxon>
        <taxon>Pseudomonadati</taxon>
        <taxon>Pseudomonadota</taxon>
        <taxon>Alphaproteobacteria</taxon>
        <taxon>Rhodospirillales</taxon>
        <taxon>Dongiaceae</taxon>
        <taxon>Aliidongia</taxon>
    </lineage>
</organism>
<feature type="chain" id="PRO_5035152063" description="Sel1 repeat family protein" evidence="2">
    <location>
        <begin position="19"/>
        <end position="393"/>
    </location>
</feature>
<protein>
    <recommendedName>
        <fullName evidence="5">Sel1 repeat family protein</fullName>
    </recommendedName>
</protein>
<dbReference type="SUPFAM" id="SSF81901">
    <property type="entry name" value="HCP-like"/>
    <property type="match status" value="2"/>
</dbReference>
<dbReference type="AlphaFoldDB" id="A0A8J2YZV7"/>
<keyword evidence="4" id="KW-1185">Reference proteome</keyword>
<evidence type="ECO:0000256" key="1">
    <source>
        <dbReference type="SAM" id="MobiDB-lite"/>
    </source>
</evidence>
<dbReference type="Pfam" id="PF08238">
    <property type="entry name" value="Sel1"/>
    <property type="match status" value="5"/>
</dbReference>
<dbReference type="Proteomes" id="UP000646365">
    <property type="component" value="Unassembled WGS sequence"/>
</dbReference>